<name>A0A9W9K6R8_9EURO</name>
<proteinExistence type="predicted"/>
<dbReference type="Proteomes" id="UP001149165">
    <property type="component" value="Unassembled WGS sequence"/>
</dbReference>
<dbReference type="GO" id="GO:0003676">
    <property type="term" value="F:nucleic acid binding"/>
    <property type="evidence" value="ECO:0007669"/>
    <property type="project" value="InterPro"/>
</dbReference>
<dbReference type="InterPro" id="IPR036397">
    <property type="entry name" value="RNaseH_sf"/>
</dbReference>
<reference evidence="1" key="2">
    <citation type="journal article" date="2023" name="IMA Fungus">
        <title>Comparative genomic study of the Penicillium genus elucidates a diverse pangenome and 15 lateral gene transfer events.</title>
        <authorList>
            <person name="Petersen C."/>
            <person name="Sorensen T."/>
            <person name="Nielsen M.R."/>
            <person name="Sondergaard T.E."/>
            <person name="Sorensen J.L."/>
            <person name="Fitzpatrick D.A."/>
            <person name="Frisvad J.C."/>
            <person name="Nielsen K.L."/>
        </authorList>
    </citation>
    <scope>NUCLEOTIDE SEQUENCE</scope>
    <source>
        <strain evidence="1">IBT 30069</strain>
    </source>
</reference>
<dbReference type="AlphaFoldDB" id="A0A9W9K6R8"/>
<dbReference type="EMBL" id="JAPQKH010000006">
    <property type="protein sequence ID" value="KAJ5094606.1"/>
    <property type="molecule type" value="Genomic_DNA"/>
</dbReference>
<evidence type="ECO:0000313" key="1">
    <source>
        <dbReference type="EMBL" id="KAJ5094606.1"/>
    </source>
</evidence>
<keyword evidence="2" id="KW-1185">Reference proteome</keyword>
<evidence type="ECO:0000313" key="2">
    <source>
        <dbReference type="Proteomes" id="UP001149165"/>
    </source>
</evidence>
<reference evidence="1" key="1">
    <citation type="submission" date="2022-11" db="EMBL/GenBank/DDBJ databases">
        <authorList>
            <person name="Petersen C."/>
        </authorList>
    </citation>
    <scope>NUCLEOTIDE SEQUENCE</scope>
    <source>
        <strain evidence="1">IBT 30069</strain>
    </source>
</reference>
<sequence>MTEQCTGALSKSTSANLMIYGGPAATSLLPIGNAQINSQEVFVTPFSKNLHAGGEAGPIESPFLVPLIVSNGTGASGFSWEEIDFDTKTYPALLHPLEQHIILRYLRSKCHSLSRLQTQGYILEPGTVCQQKLPFKGFIPTYHFRRTPSIRKSEVMKRQAIVIDCEMVGVKNNHQTVALLTAIDFLNGDDLISRYVALCENVLGWRSKITGVTEDTMKSAVLSRAVFKNQREAREKL</sequence>
<organism evidence="1 2">
    <name type="scientific">Penicillium angulare</name>
    <dbReference type="NCBI Taxonomy" id="116970"/>
    <lineage>
        <taxon>Eukaryota</taxon>
        <taxon>Fungi</taxon>
        <taxon>Dikarya</taxon>
        <taxon>Ascomycota</taxon>
        <taxon>Pezizomycotina</taxon>
        <taxon>Eurotiomycetes</taxon>
        <taxon>Eurotiomycetidae</taxon>
        <taxon>Eurotiales</taxon>
        <taxon>Aspergillaceae</taxon>
        <taxon>Penicillium</taxon>
    </lineage>
</organism>
<comment type="caution">
    <text evidence="1">The sequence shown here is derived from an EMBL/GenBank/DDBJ whole genome shotgun (WGS) entry which is preliminary data.</text>
</comment>
<gene>
    <name evidence="1" type="ORF">N7456_010467</name>
</gene>
<dbReference type="Gene3D" id="3.30.420.10">
    <property type="entry name" value="Ribonuclease H-like superfamily/Ribonuclease H"/>
    <property type="match status" value="1"/>
</dbReference>
<protein>
    <submittedName>
        <fullName evidence="1">Ribonuclease H-like protein</fullName>
    </submittedName>
</protein>
<dbReference type="OrthoDB" id="16516at2759"/>
<accession>A0A9W9K6R8</accession>